<dbReference type="AlphaFoldDB" id="B7AQ28"/>
<dbReference type="STRING" id="483218.BACPEC_00784"/>
<sequence length="176" mass="20093">MRINIIDVIIKKIGGLIMLTTPLGDIEIYIDNKKIEYVERNISTSDKLCPDVDGRYSIEVNFIPDGKFHVISCKIKDYISSKEDGIESGERLEMKSFYRDNTKLSIGMEGDAGYYPDGTRASDVYDYDNDYMEDGVSYLILEETKTTRYVFGVAWIENVTAENDVQTWFGADPTLF</sequence>
<reference evidence="1 2" key="2">
    <citation type="submission" date="2008-11" db="EMBL/GenBank/DDBJ databases">
        <authorList>
            <person name="Fulton L."/>
            <person name="Clifton S."/>
            <person name="Fulton B."/>
            <person name="Xu J."/>
            <person name="Minx P."/>
            <person name="Pepin K.H."/>
            <person name="Johnson M."/>
            <person name="Bhonagiri V."/>
            <person name="Nash W.E."/>
            <person name="Mardis E.R."/>
            <person name="Wilson R.K."/>
        </authorList>
    </citation>
    <scope>NUCLEOTIDE SEQUENCE [LARGE SCALE GENOMIC DNA]</scope>
    <source>
        <strain evidence="1 2">ATCC 43243</strain>
    </source>
</reference>
<proteinExistence type="predicted"/>
<comment type="caution">
    <text evidence="1">The sequence shown here is derived from an EMBL/GenBank/DDBJ whole genome shotgun (WGS) entry which is preliminary data.</text>
</comment>
<dbReference type="Proteomes" id="UP000003136">
    <property type="component" value="Unassembled WGS sequence"/>
</dbReference>
<gene>
    <name evidence="1" type="ORF">BACPEC_00784</name>
</gene>
<dbReference type="HOGENOM" id="CLU_130272_0_0_9"/>
<keyword evidence="2" id="KW-1185">Reference proteome</keyword>
<accession>B7AQ28</accession>
<evidence type="ECO:0000313" key="2">
    <source>
        <dbReference type="Proteomes" id="UP000003136"/>
    </source>
</evidence>
<reference evidence="1 2" key="1">
    <citation type="submission" date="2008-11" db="EMBL/GenBank/DDBJ databases">
        <title>Draft genome sequence of Bacteroides pectinophilus (ATCC 43243).</title>
        <authorList>
            <person name="Sudarsanam P."/>
            <person name="Ley R."/>
            <person name="Guruge J."/>
            <person name="Turnbaugh P.J."/>
            <person name="Mahowald M."/>
            <person name="Liep D."/>
            <person name="Gordon J."/>
        </authorList>
    </citation>
    <scope>NUCLEOTIDE SEQUENCE [LARGE SCALE GENOMIC DNA]</scope>
    <source>
        <strain evidence="1 2">ATCC 43243</strain>
    </source>
</reference>
<dbReference type="eggNOG" id="ENOG503348K">
    <property type="taxonomic scope" value="Bacteria"/>
</dbReference>
<protein>
    <submittedName>
        <fullName evidence="1">Uncharacterized protein</fullName>
    </submittedName>
</protein>
<evidence type="ECO:0000313" key="1">
    <source>
        <dbReference type="EMBL" id="EEC57800.1"/>
    </source>
</evidence>
<name>B7AQ28_9FIRM</name>
<dbReference type="EMBL" id="ABVQ01000035">
    <property type="protein sequence ID" value="EEC57800.1"/>
    <property type="molecule type" value="Genomic_DNA"/>
</dbReference>
<organism evidence="1 2">
    <name type="scientific">[Bacteroides] pectinophilus ATCC 43243</name>
    <dbReference type="NCBI Taxonomy" id="483218"/>
    <lineage>
        <taxon>Bacteria</taxon>
        <taxon>Bacillati</taxon>
        <taxon>Bacillota</taxon>
        <taxon>Clostridia</taxon>
        <taxon>Eubacteriales</taxon>
    </lineage>
</organism>